<dbReference type="InterPro" id="IPR002711">
    <property type="entry name" value="HNH"/>
</dbReference>
<organism evidence="2 3">
    <name type="scientific">Roseinatronobacter alkalisoli</name>
    <dbReference type="NCBI Taxonomy" id="3028235"/>
    <lineage>
        <taxon>Bacteria</taxon>
        <taxon>Pseudomonadati</taxon>
        <taxon>Pseudomonadota</taxon>
        <taxon>Alphaproteobacteria</taxon>
        <taxon>Rhodobacterales</taxon>
        <taxon>Paracoccaceae</taxon>
        <taxon>Roseinatronobacter</taxon>
    </lineage>
</organism>
<keyword evidence="3" id="KW-1185">Reference proteome</keyword>
<evidence type="ECO:0000313" key="3">
    <source>
        <dbReference type="Proteomes" id="UP001431784"/>
    </source>
</evidence>
<keyword evidence="2" id="KW-0255">Endonuclease</keyword>
<reference evidence="2" key="1">
    <citation type="submission" date="2023-02" db="EMBL/GenBank/DDBJ databases">
        <title>Description of Roseinatronobacter alkalisoli sp. nov., an alkaliphilic bacerium isolated from soda soil.</title>
        <authorList>
            <person name="Wei W."/>
        </authorList>
    </citation>
    <scope>NUCLEOTIDE SEQUENCE</scope>
    <source>
        <strain evidence="2">HJB301</strain>
    </source>
</reference>
<dbReference type="InterPro" id="IPR052892">
    <property type="entry name" value="NA-targeting_endonuclease"/>
</dbReference>
<keyword evidence="2" id="KW-0540">Nuclease</keyword>
<keyword evidence="2" id="KW-0378">Hydrolase</keyword>
<dbReference type="CDD" id="cd00085">
    <property type="entry name" value="HNHc"/>
    <property type="match status" value="1"/>
</dbReference>
<dbReference type="Pfam" id="PF01844">
    <property type="entry name" value="HNH"/>
    <property type="match status" value="1"/>
</dbReference>
<protein>
    <submittedName>
        <fullName evidence="2">HNH endonuclease</fullName>
    </submittedName>
</protein>
<dbReference type="Gene3D" id="1.10.30.50">
    <property type="match status" value="1"/>
</dbReference>
<gene>
    <name evidence="2" type="ORF">PUT78_08870</name>
</gene>
<evidence type="ECO:0000313" key="2">
    <source>
        <dbReference type="EMBL" id="MDD7971213.1"/>
    </source>
</evidence>
<proteinExistence type="predicted"/>
<dbReference type="InterPro" id="IPR003615">
    <property type="entry name" value="HNH_nuc"/>
</dbReference>
<sequence>MDGDFRTDFTRDPVSLRNFPALVLNADYRPLSYYPLSLWPWQDAVKAVFLDRVDILAEYDQIVRSQRLEIRVPSVVVLRDFVKPRKRVAFTRFNLFLRDEFSCQYCGARNDLTFDHVVPRKLGGVTSWDNVVAACAPCNLAKGSKTLRASGMKLRKTPYRPDAETLRNLGRRFPPNHLHESWMDYLYWDTELEA</sequence>
<comment type="caution">
    <text evidence="2">The sequence shown here is derived from an EMBL/GenBank/DDBJ whole genome shotgun (WGS) entry which is preliminary data.</text>
</comment>
<dbReference type="PANTHER" id="PTHR33877">
    <property type="entry name" value="SLL1193 PROTEIN"/>
    <property type="match status" value="1"/>
</dbReference>
<dbReference type="RefSeq" id="WP_274351989.1">
    <property type="nucleotide sequence ID" value="NZ_JAQZSM010000006.1"/>
</dbReference>
<dbReference type="SMART" id="SM00507">
    <property type="entry name" value="HNHc"/>
    <property type="match status" value="1"/>
</dbReference>
<feature type="domain" description="HNH nuclease" evidence="1">
    <location>
        <begin position="90"/>
        <end position="140"/>
    </location>
</feature>
<dbReference type="EMBL" id="JAQZSM010000006">
    <property type="protein sequence ID" value="MDD7971213.1"/>
    <property type="molecule type" value="Genomic_DNA"/>
</dbReference>
<accession>A0ABT5T7W5</accession>
<evidence type="ECO:0000259" key="1">
    <source>
        <dbReference type="SMART" id="SM00507"/>
    </source>
</evidence>
<dbReference type="PANTHER" id="PTHR33877:SF2">
    <property type="entry name" value="OS07G0170200 PROTEIN"/>
    <property type="match status" value="1"/>
</dbReference>
<dbReference type="GO" id="GO:0004519">
    <property type="term" value="F:endonuclease activity"/>
    <property type="evidence" value="ECO:0007669"/>
    <property type="project" value="UniProtKB-KW"/>
</dbReference>
<dbReference type="Proteomes" id="UP001431784">
    <property type="component" value="Unassembled WGS sequence"/>
</dbReference>
<name>A0ABT5T7W5_9RHOB</name>